<evidence type="ECO:0000256" key="1">
    <source>
        <dbReference type="ARBA" id="ARBA00010838"/>
    </source>
</evidence>
<evidence type="ECO:0000313" key="11">
    <source>
        <dbReference type="Proteomes" id="UP000282674"/>
    </source>
</evidence>
<dbReference type="AlphaFoldDB" id="A0A3M2LVD1"/>
<feature type="active site" description="Nucleophile" evidence="7">
    <location>
        <position position="348"/>
    </location>
</feature>
<feature type="binding site" evidence="8">
    <location>
        <begin position="396"/>
        <end position="397"/>
    </location>
    <ligand>
        <name>substrate</name>
    </ligand>
</feature>
<dbReference type="PRINTS" id="PR00131">
    <property type="entry name" value="GLHYDRLASE1"/>
</dbReference>
<feature type="active site" description="Proton donor" evidence="7">
    <location>
        <position position="155"/>
    </location>
</feature>
<keyword evidence="2 9" id="KW-0378">Hydrolase</keyword>
<gene>
    <name evidence="10" type="ORF">EBO15_31425</name>
</gene>
<dbReference type="Gene3D" id="3.20.20.80">
    <property type="entry name" value="Glycosidases"/>
    <property type="match status" value="1"/>
</dbReference>
<evidence type="ECO:0000256" key="5">
    <source>
        <dbReference type="ARBA" id="ARBA00023295"/>
    </source>
</evidence>
<dbReference type="GO" id="GO:0008422">
    <property type="term" value="F:beta-glucosidase activity"/>
    <property type="evidence" value="ECO:0007669"/>
    <property type="project" value="UniProtKB-EC"/>
</dbReference>
<dbReference type="GO" id="GO:0005829">
    <property type="term" value="C:cytosol"/>
    <property type="evidence" value="ECO:0007669"/>
    <property type="project" value="TreeGrafter"/>
</dbReference>
<feature type="binding site" evidence="8">
    <location>
        <position position="114"/>
    </location>
    <ligand>
        <name>substrate</name>
    </ligand>
</feature>
<evidence type="ECO:0000313" key="10">
    <source>
        <dbReference type="EMBL" id="RMI38888.1"/>
    </source>
</evidence>
<dbReference type="EMBL" id="RFFG01000077">
    <property type="protein sequence ID" value="RMI38888.1"/>
    <property type="molecule type" value="Genomic_DNA"/>
</dbReference>
<dbReference type="InterPro" id="IPR001360">
    <property type="entry name" value="Glyco_hydro_1"/>
</dbReference>
<evidence type="ECO:0000256" key="9">
    <source>
        <dbReference type="RuleBase" id="RU361175"/>
    </source>
</evidence>
<dbReference type="PANTHER" id="PTHR10353">
    <property type="entry name" value="GLYCOSYL HYDROLASE"/>
    <property type="match status" value="1"/>
</dbReference>
<comment type="catalytic activity">
    <reaction evidence="9">
        <text>Hydrolysis of terminal, non-reducing beta-D-glucosyl residues with release of beta-D-glucose.</text>
        <dbReference type="EC" id="3.2.1.21"/>
    </reaction>
</comment>
<keyword evidence="11" id="KW-1185">Reference proteome</keyword>
<feature type="binding site" evidence="8">
    <location>
        <position position="18"/>
    </location>
    <ligand>
        <name>substrate</name>
    </ligand>
</feature>
<keyword evidence="3" id="KW-0136">Cellulose degradation</keyword>
<feature type="binding site" evidence="8">
    <location>
        <position position="278"/>
    </location>
    <ligand>
        <name>substrate</name>
    </ligand>
</feature>
<name>A0A3M2LVD1_9ACTN</name>
<dbReference type="FunFam" id="3.20.20.80:FF:000004">
    <property type="entry name" value="Beta-glucosidase 6-phospho-beta-glucosidase"/>
    <property type="match status" value="1"/>
</dbReference>
<reference evidence="10 11" key="1">
    <citation type="submission" date="2018-10" db="EMBL/GenBank/DDBJ databases">
        <title>Isolation from soil.</title>
        <authorList>
            <person name="Hu J."/>
        </authorList>
    </citation>
    <scope>NUCLEOTIDE SEQUENCE [LARGE SCALE GENOMIC DNA]</scope>
    <source>
        <strain evidence="10 11">NEAU-Ht49</strain>
    </source>
</reference>
<accession>A0A3M2LVD1</accession>
<dbReference type="EC" id="3.2.1.21" evidence="9"/>
<keyword evidence="4" id="KW-0119">Carbohydrate metabolism</keyword>
<dbReference type="OrthoDB" id="5166882at2"/>
<dbReference type="Proteomes" id="UP000282674">
    <property type="component" value="Unassembled WGS sequence"/>
</dbReference>
<dbReference type="PANTHER" id="PTHR10353:SF36">
    <property type="entry name" value="LP05116P"/>
    <property type="match status" value="1"/>
</dbReference>
<dbReference type="NCBIfam" id="TIGR03356">
    <property type="entry name" value="BGL"/>
    <property type="match status" value="1"/>
</dbReference>
<evidence type="ECO:0000256" key="3">
    <source>
        <dbReference type="ARBA" id="ARBA00023001"/>
    </source>
</evidence>
<evidence type="ECO:0000256" key="6">
    <source>
        <dbReference type="ARBA" id="ARBA00023326"/>
    </source>
</evidence>
<organism evidence="10 11">
    <name type="scientific">Actinomadura harenae</name>
    <dbReference type="NCBI Taxonomy" id="2483351"/>
    <lineage>
        <taxon>Bacteria</taxon>
        <taxon>Bacillati</taxon>
        <taxon>Actinomycetota</taxon>
        <taxon>Actinomycetes</taxon>
        <taxon>Streptosporangiales</taxon>
        <taxon>Thermomonosporaceae</taxon>
        <taxon>Actinomadura</taxon>
    </lineage>
</organism>
<proteinExistence type="inferred from homology"/>
<comment type="caution">
    <text evidence="10">The sequence shown here is derived from an EMBL/GenBank/DDBJ whole genome shotgun (WGS) entry which is preliminary data.</text>
</comment>
<evidence type="ECO:0000256" key="7">
    <source>
        <dbReference type="PIRSR" id="PIRSR617736-1"/>
    </source>
</evidence>
<dbReference type="InterPro" id="IPR017736">
    <property type="entry name" value="Glyco_hydro_1_beta-glucosidase"/>
</dbReference>
<dbReference type="SUPFAM" id="SSF51445">
    <property type="entry name" value="(Trans)glycosidases"/>
    <property type="match status" value="1"/>
</dbReference>
<protein>
    <recommendedName>
        <fullName evidence="9">Beta-glucosidase</fullName>
        <ecNumber evidence="9">3.2.1.21</ecNumber>
    </recommendedName>
</protein>
<dbReference type="Pfam" id="PF00232">
    <property type="entry name" value="Glyco_hydro_1"/>
    <property type="match status" value="1"/>
</dbReference>
<dbReference type="GO" id="GO:0030245">
    <property type="term" value="P:cellulose catabolic process"/>
    <property type="evidence" value="ECO:0007669"/>
    <property type="project" value="UniProtKB-KW"/>
</dbReference>
<dbReference type="RefSeq" id="WP_122198099.1">
    <property type="nucleotide sequence ID" value="NZ_JBHSKC010000036.1"/>
</dbReference>
<evidence type="ECO:0000256" key="2">
    <source>
        <dbReference type="ARBA" id="ARBA00022801"/>
    </source>
</evidence>
<feature type="binding site" evidence="8">
    <location>
        <position position="154"/>
    </location>
    <ligand>
        <name>substrate</name>
    </ligand>
</feature>
<dbReference type="InterPro" id="IPR017853">
    <property type="entry name" value="GH"/>
</dbReference>
<evidence type="ECO:0000256" key="4">
    <source>
        <dbReference type="ARBA" id="ARBA00023277"/>
    </source>
</evidence>
<feature type="binding site" evidence="8">
    <location>
        <position position="389"/>
    </location>
    <ligand>
        <name>substrate</name>
    </ligand>
</feature>
<keyword evidence="6" id="KW-0624">Polysaccharide degradation</keyword>
<comment type="similarity">
    <text evidence="1 9">Belongs to the glycosyl hydrolase 1 family.</text>
</comment>
<evidence type="ECO:0000256" key="8">
    <source>
        <dbReference type="PIRSR" id="PIRSR617736-2"/>
    </source>
</evidence>
<keyword evidence="5 9" id="KW-0326">Glycosidase</keyword>
<sequence length="435" mass="47998">MSGFSPEFLWGVSTSALQIEGAFDTDGRGPSVWDGHTAKDGTDARVATGHYDRYREDVALLAGLGVDAYRFSLSWTRVQPSGTGAVNQRGLDFYDRLVDELAAHGITPVPTLFHWDTPSTLSWQDRDTADRFAEYAAIVADRLGDRVPRWITINEPAEVTLLGHAIGEHAPGLKLVFDALPVAHHLLLGHGKAVRALRAAGADQIGVAMSHTPVWTAGDTDEDRFAADLYDGIMNHLFADPVLTGRYPEGFAEAMPGPVDDDLAVIASPVDWYGINYYNPSLVGAPKPGEASYAGIDLPPDLPFELHDIPGYPHTAFDWPVVPDGLRELLVSLRDRYGDRLPPVVITENGCSYDDPVDDTRRIEYLDGHIRAVAAAMSEGVDVRGYFVWSLLDNWEWAEGFRQRFGLVHVDYDTLKRTPKASYAWYRDHIRAAKA</sequence>